<dbReference type="Proteomes" id="UP001172681">
    <property type="component" value="Unassembled WGS sequence"/>
</dbReference>
<evidence type="ECO:0000256" key="1">
    <source>
        <dbReference type="SAM" id="MobiDB-lite"/>
    </source>
</evidence>
<organism evidence="2 3">
    <name type="scientific">Knufia peltigerae</name>
    <dbReference type="NCBI Taxonomy" id="1002370"/>
    <lineage>
        <taxon>Eukaryota</taxon>
        <taxon>Fungi</taxon>
        <taxon>Dikarya</taxon>
        <taxon>Ascomycota</taxon>
        <taxon>Pezizomycotina</taxon>
        <taxon>Eurotiomycetes</taxon>
        <taxon>Chaetothyriomycetidae</taxon>
        <taxon>Chaetothyriales</taxon>
        <taxon>Trichomeriaceae</taxon>
        <taxon>Knufia</taxon>
    </lineage>
</organism>
<dbReference type="EMBL" id="JAPDRN010000034">
    <property type="protein sequence ID" value="KAJ9635306.1"/>
    <property type="molecule type" value="Genomic_DNA"/>
</dbReference>
<feature type="compositionally biased region" description="Basic and acidic residues" evidence="1">
    <location>
        <begin position="14"/>
        <end position="23"/>
    </location>
</feature>
<protein>
    <submittedName>
        <fullName evidence="2">Uncharacterized protein</fullName>
    </submittedName>
</protein>
<comment type="caution">
    <text evidence="2">The sequence shown here is derived from an EMBL/GenBank/DDBJ whole genome shotgun (WGS) entry which is preliminary data.</text>
</comment>
<gene>
    <name evidence="2" type="ORF">H2204_005867</name>
</gene>
<dbReference type="AlphaFoldDB" id="A0AA38Y660"/>
<accession>A0AA38Y660</accession>
<reference evidence="2" key="1">
    <citation type="submission" date="2022-10" db="EMBL/GenBank/DDBJ databases">
        <title>Culturing micro-colonial fungi from biological soil crusts in the Mojave desert and describing Neophaeococcomyces mojavensis, and introducing the new genera and species Taxawa tesnikishii.</title>
        <authorList>
            <person name="Kurbessoian T."/>
            <person name="Stajich J.E."/>
        </authorList>
    </citation>
    <scope>NUCLEOTIDE SEQUENCE</scope>
    <source>
        <strain evidence="2">TK_35</strain>
    </source>
</reference>
<evidence type="ECO:0000313" key="3">
    <source>
        <dbReference type="Proteomes" id="UP001172681"/>
    </source>
</evidence>
<sequence length="582" mass="67156">MDPIAKIIHRRMLERQRAKEKRQQRTLPPLSSPEPLVAGEEENSLAVTPVVEDPVPSAFLDLPFDVRRVILRYLLGMDQIRTVTRKFEKNFYTRPKHDVSYSMNTAVLRTCKQLLTEGSIVLRENSFVAVPNFRPRTGRIPTWKLPQPARSRSSLSTTFSSEIKPILTVKSTDPHEKKGYNSFISIRDFRLYCESWMFTAEKYHSYQWRSNPTTQGQFWFGLEFVPGLAQKLWGFPNEKVFLDYISTSIRESIGPLVKTVRLGDFELSCISPSKTSPDNDGDRDDGEKNTSHPPSPPQKLTNLEQKIWDMFKPGRDPGERARRFQTADQRIQAAFNKAERMFEDLSLEEELRETTVQVRDEFKKVKEMILAAAGPVQSARLNWCLFRLATMKTAIEINGDHALVAERDLKDLQEAQRLNDLANRIIAGDEYRLRLGLRKAELSLLLSPAVTSTTTTTTTTTMTRLMPSTSTIRSENELIKLLCNLAWEFAPYGTEYRFQEAKLDWVHRSVHGDDDSKNWERWTRGTLLEWQDYRIKDAVGETLEPKIDRVRSLIVARYGQEARWKHFDNICYQGSAELQAVN</sequence>
<feature type="region of interest" description="Disordered" evidence="1">
    <location>
        <begin position="14"/>
        <end position="39"/>
    </location>
</feature>
<keyword evidence="3" id="KW-1185">Reference proteome</keyword>
<proteinExistence type="predicted"/>
<name>A0AA38Y660_9EURO</name>
<feature type="region of interest" description="Disordered" evidence="1">
    <location>
        <begin position="271"/>
        <end position="300"/>
    </location>
</feature>
<evidence type="ECO:0000313" key="2">
    <source>
        <dbReference type="EMBL" id="KAJ9635306.1"/>
    </source>
</evidence>